<keyword evidence="2 3" id="KW-0418">Kinase</keyword>
<protein>
    <recommendedName>
        <fullName evidence="3">Glucokinase</fullName>
        <ecNumber evidence="3">2.7.1.2</ecNumber>
    </recommendedName>
    <alternativeName>
        <fullName evidence="3">Glucose kinase</fullName>
    </alternativeName>
</protein>
<name>A0A290MSX8_CAUVI</name>
<dbReference type="GO" id="GO:0004340">
    <property type="term" value="F:glucokinase activity"/>
    <property type="evidence" value="ECO:0007669"/>
    <property type="project" value="UniProtKB-UniRule"/>
</dbReference>
<dbReference type="Proteomes" id="UP000217311">
    <property type="component" value="Chromosome"/>
</dbReference>
<evidence type="ECO:0000256" key="2">
    <source>
        <dbReference type="ARBA" id="ARBA00022777"/>
    </source>
</evidence>
<feature type="binding site" evidence="3">
    <location>
        <begin position="13"/>
        <end position="18"/>
    </location>
    <ligand>
        <name>ATP</name>
        <dbReference type="ChEBI" id="CHEBI:30616"/>
    </ligand>
</feature>
<sequence length="331" mass="34833">MDGNHSGGLGLVGDIGGTNARFALVEFDGQDPRLIEPTAYKGEDYGTAEDAIEEYLRKVGVRRPDQAVVAVAGPIDHGQVHMTNLDWWISEDGLRRAGGFRNAKLINDFTAQALAAPRLSPKDLRQVGHLPTSGEGDLAILGPGTGFGVAGLVRRHGQEIPLATEGGHVAFAPVDDVEIEVLRALTKRLDGGRVSVERILSGPGMEDLHIDLATAEGRVVEALSAKQITERAVEGCADSLATVNRFCAVLGSTAGDIALTLGARGGVFIAGGIAPRIIDILEKSPFRERFDSKGRLSSFTQSIPTHVILHPHTALIGAAVALTPEGRAAVS</sequence>
<dbReference type="InterPro" id="IPR050201">
    <property type="entry name" value="Bacterial_glucokinase"/>
</dbReference>
<accession>A0A290MSX8</accession>
<evidence type="ECO:0000256" key="3">
    <source>
        <dbReference type="HAMAP-Rule" id="MF_00524"/>
    </source>
</evidence>
<dbReference type="GO" id="GO:0005524">
    <property type="term" value="F:ATP binding"/>
    <property type="evidence" value="ECO:0007669"/>
    <property type="project" value="UniProtKB-UniRule"/>
</dbReference>
<keyword evidence="3" id="KW-0324">Glycolysis</keyword>
<gene>
    <name evidence="3 5" type="primary">glk</name>
    <name evidence="5" type="ORF">CA606_03210</name>
</gene>
<keyword evidence="3" id="KW-0963">Cytoplasm</keyword>
<keyword evidence="1 3" id="KW-0808">Transferase</keyword>
<evidence type="ECO:0000256" key="1">
    <source>
        <dbReference type="ARBA" id="ARBA00022679"/>
    </source>
</evidence>
<dbReference type="EC" id="2.7.1.2" evidence="3"/>
<dbReference type="SUPFAM" id="SSF53067">
    <property type="entry name" value="Actin-like ATPase domain"/>
    <property type="match status" value="1"/>
</dbReference>
<dbReference type="Gene3D" id="3.30.420.40">
    <property type="match status" value="1"/>
</dbReference>
<evidence type="ECO:0000313" key="5">
    <source>
        <dbReference type="EMBL" id="ATC31437.1"/>
    </source>
</evidence>
<reference evidence="6" key="1">
    <citation type="submission" date="2017-09" db="EMBL/GenBank/DDBJ databases">
        <title>Genome evolution observed in wild isolates of Caulobacter crescentus.</title>
        <authorList>
            <person name="Ely B."/>
            <person name="Wilson K."/>
            <person name="Scott D."/>
        </authorList>
    </citation>
    <scope>NUCLEOTIDE SEQUENCE [LARGE SCALE GENOMIC DNA]</scope>
    <source>
        <strain evidence="6">CB13b1a</strain>
    </source>
</reference>
<keyword evidence="3" id="KW-0067">ATP-binding</keyword>
<dbReference type="EMBL" id="CP023315">
    <property type="protein sequence ID" value="ATC31437.1"/>
    <property type="molecule type" value="Genomic_DNA"/>
</dbReference>
<dbReference type="GO" id="GO:0005829">
    <property type="term" value="C:cytosol"/>
    <property type="evidence" value="ECO:0007669"/>
    <property type="project" value="TreeGrafter"/>
</dbReference>
<dbReference type="PANTHER" id="PTHR47690">
    <property type="entry name" value="GLUCOKINASE"/>
    <property type="match status" value="1"/>
</dbReference>
<dbReference type="PANTHER" id="PTHR47690:SF1">
    <property type="entry name" value="GLUCOKINASE"/>
    <property type="match status" value="1"/>
</dbReference>
<dbReference type="InterPro" id="IPR043129">
    <property type="entry name" value="ATPase_NBD"/>
</dbReference>
<dbReference type="NCBIfam" id="TIGR00749">
    <property type="entry name" value="glk"/>
    <property type="match status" value="1"/>
</dbReference>
<organism evidence="5 6">
    <name type="scientific">Caulobacter vibrioides</name>
    <name type="common">Caulobacter crescentus</name>
    <dbReference type="NCBI Taxonomy" id="155892"/>
    <lineage>
        <taxon>Bacteria</taxon>
        <taxon>Pseudomonadati</taxon>
        <taxon>Pseudomonadota</taxon>
        <taxon>Alphaproteobacteria</taxon>
        <taxon>Caulobacterales</taxon>
        <taxon>Caulobacteraceae</taxon>
        <taxon>Caulobacter</taxon>
    </lineage>
</organism>
<evidence type="ECO:0000256" key="4">
    <source>
        <dbReference type="RuleBase" id="RU004046"/>
    </source>
</evidence>
<proteinExistence type="inferred from homology"/>
<evidence type="ECO:0000313" key="6">
    <source>
        <dbReference type="Proteomes" id="UP000217311"/>
    </source>
</evidence>
<dbReference type="Pfam" id="PF02685">
    <property type="entry name" value="Glucokinase"/>
    <property type="match status" value="1"/>
</dbReference>
<dbReference type="InterPro" id="IPR003836">
    <property type="entry name" value="Glucokinase"/>
</dbReference>
<dbReference type="GO" id="GO:0005536">
    <property type="term" value="F:D-glucose binding"/>
    <property type="evidence" value="ECO:0007669"/>
    <property type="project" value="InterPro"/>
</dbReference>
<comment type="catalytic activity">
    <reaction evidence="3">
        <text>D-glucose + ATP = D-glucose 6-phosphate + ADP + H(+)</text>
        <dbReference type="Rhea" id="RHEA:17825"/>
        <dbReference type="ChEBI" id="CHEBI:4167"/>
        <dbReference type="ChEBI" id="CHEBI:15378"/>
        <dbReference type="ChEBI" id="CHEBI:30616"/>
        <dbReference type="ChEBI" id="CHEBI:61548"/>
        <dbReference type="ChEBI" id="CHEBI:456216"/>
        <dbReference type="EC" id="2.7.1.2"/>
    </reaction>
</comment>
<comment type="similarity">
    <text evidence="3 4">Belongs to the bacterial glucokinase family.</text>
</comment>
<keyword evidence="3" id="KW-0547">Nucleotide-binding</keyword>
<comment type="subcellular location">
    <subcellularLocation>
        <location evidence="3">Cytoplasm</location>
    </subcellularLocation>
</comment>
<dbReference type="GO" id="GO:0006096">
    <property type="term" value="P:glycolytic process"/>
    <property type="evidence" value="ECO:0007669"/>
    <property type="project" value="UniProtKB-UniRule"/>
</dbReference>
<dbReference type="HAMAP" id="MF_00524">
    <property type="entry name" value="Glucokinase"/>
    <property type="match status" value="1"/>
</dbReference>
<dbReference type="AlphaFoldDB" id="A0A290MSX8"/>
<dbReference type="Gene3D" id="3.40.367.20">
    <property type="match status" value="1"/>
</dbReference>
<dbReference type="CDD" id="cd24008">
    <property type="entry name" value="ASKHA_NBD_GLK"/>
    <property type="match status" value="1"/>
</dbReference>
<dbReference type="RefSeq" id="WP_096050895.1">
    <property type="nucleotide sequence ID" value="NZ_CP023315.3"/>
</dbReference>